<dbReference type="Gene3D" id="3.40.430.10">
    <property type="entry name" value="Dihydrofolate Reductase, subunit A"/>
    <property type="match status" value="1"/>
</dbReference>
<comment type="pathway">
    <text evidence="1">Cofactor biosynthesis; riboflavin biosynthesis.</text>
</comment>
<feature type="domain" description="Bacterial bifunctional deaminase-reductase C-terminal" evidence="4">
    <location>
        <begin position="1"/>
        <end position="78"/>
    </location>
</feature>
<sequence length="273" mass="30334">MEYFYDRGSLSILWECGGTLSAAAISCNVIHKVYAFIAAKIIGGKDAPSAVGELGMVEMSQARCLTEVSYETIGPDLLISGYLQPIPDLSPIIPSVDEISMVDPTVIPYDANIIFFYKTWDPYGVLSNFSPHPLCISDDDGSLSAWPSVEHYYQAQKFHEIDSPLAKDCIDQIKSVKSPEEAARIGRMMQRQCPDLVRSDWDAVKINVMYKALGCKFTKYPHLHKILLSTKGSVLIEASPHDLFWGGGRDGEGLNYLGRLLMQLRSEFLGESR</sequence>
<dbReference type="InterPro" id="IPR037238">
    <property type="entry name" value="YbiA-like_sf"/>
</dbReference>
<dbReference type="SUPFAM" id="SSF143990">
    <property type="entry name" value="YbiA-like"/>
    <property type="match status" value="1"/>
</dbReference>
<dbReference type="SUPFAM" id="SSF53597">
    <property type="entry name" value="Dihydrofolate reductase-like"/>
    <property type="match status" value="1"/>
</dbReference>
<proteinExistence type="predicted"/>
<accession>A0AAV9D553</accession>
<comment type="caution">
    <text evidence="6">The sequence shown here is derived from an EMBL/GenBank/DDBJ whole genome shotgun (WGS) entry which is preliminary data.</text>
</comment>
<dbReference type="PANTHER" id="PTHR38011">
    <property type="entry name" value="DIHYDROFOLATE REDUCTASE FAMILY PROTEIN (AFU_ORTHOLOGUE AFUA_8G06820)"/>
    <property type="match status" value="1"/>
</dbReference>
<organism evidence="6 7">
    <name type="scientific">Acorus calamus</name>
    <name type="common">Sweet flag</name>
    <dbReference type="NCBI Taxonomy" id="4465"/>
    <lineage>
        <taxon>Eukaryota</taxon>
        <taxon>Viridiplantae</taxon>
        <taxon>Streptophyta</taxon>
        <taxon>Embryophyta</taxon>
        <taxon>Tracheophyta</taxon>
        <taxon>Spermatophyta</taxon>
        <taxon>Magnoliopsida</taxon>
        <taxon>Liliopsida</taxon>
        <taxon>Acoraceae</taxon>
        <taxon>Acorus</taxon>
    </lineage>
</organism>
<dbReference type="PANTHER" id="PTHR38011:SF7">
    <property type="entry name" value="2,5-DIAMINO-6-RIBOSYLAMINO-4(3H)-PYRIMIDINONE 5'-PHOSPHATE REDUCTASE"/>
    <property type="match status" value="1"/>
</dbReference>
<dbReference type="AlphaFoldDB" id="A0AAV9D553"/>
<evidence type="ECO:0008006" key="8">
    <source>
        <dbReference type="Google" id="ProtNLM"/>
    </source>
</evidence>
<dbReference type="Gene3D" id="1.10.357.40">
    <property type="entry name" value="YbiA-like"/>
    <property type="match status" value="1"/>
</dbReference>
<reference evidence="6" key="1">
    <citation type="journal article" date="2023" name="Nat. Commun.">
        <title>Diploid and tetraploid genomes of Acorus and the evolution of monocots.</title>
        <authorList>
            <person name="Ma L."/>
            <person name="Liu K.W."/>
            <person name="Li Z."/>
            <person name="Hsiao Y.Y."/>
            <person name="Qi Y."/>
            <person name="Fu T."/>
            <person name="Tang G.D."/>
            <person name="Zhang D."/>
            <person name="Sun W.H."/>
            <person name="Liu D.K."/>
            <person name="Li Y."/>
            <person name="Chen G.Z."/>
            <person name="Liu X.D."/>
            <person name="Liao X.Y."/>
            <person name="Jiang Y.T."/>
            <person name="Yu X."/>
            <person name="Hao Y."/>
            <person name="Huang J."/>
            <person name="Zhao X.W."/>
            <person name="Ke S."/>
            <person name="Chen Y.Y."/>
            <person name="Wu W.L."/>
            <person name="Hsu J.L."/>
            <person name="Lin Y.F."/>
            <person name="Huang M.D."/>
            <person name="Li C.Y."/>
            <person name="Huang L."/>
            <person name="Wang Z.W."/>
            <person name="Zhao X."/>
            <person name="Zhong W.Y."/>
            <person name="Peng D.H."/>
            <person name="Ahmad S."/>
            <person name="Lan S."/>
            <person name="Zhang J.S."/>
            <person name="Tsai W.C."/>
            <person name="Van de Peer Y."/>
            <person name="Liu Z.J."/>
        </authorList>
    </citation>
    <scope>NUCLEOTIDE SEQUENCE</scope>
    <source>
        <strain evidence="6">CP</strain>
    </source>
</reference>
<dbReference type="InterPro" id="IPR024072">
    <property type="entry name" value="DHFR-like_dom_sf"/>
</dbReference>
<keyword evidence="3" id="KW-0560">Oxidoreductase</keyword>
<name>A0AAV9D553_ACOCL</name>
<keyword evidence="7" id="KW-1185">Reference proteome</keyword>
<evidence type="ECO:0000259" key="5">
    <source>
        <dbReference type="Pfam" id="PF08719"/>
    </source>
</evidence>
<gene>
    <name evidence="6" type="ORF">QJS10_CPA16g00569</name>
</gene>
<evidence type="ECO:0000256" key="2">
    <source>
        <dbReference type="ARBA" id="ARBA00022857"/>
    </source>
</evidence>
<dbReference type="Pfam" id="PF01872">
    <property type="entry name" value="RibD_C"/>
    <property type="match status" value="1"/>
</dbReference>
<dbReference type="InterPro" id="IPR002734">
    <property type="entry name" value="RibDG_C"/>
</dbReference>
<evidence type="ECO:0000259" key="4">
    <source>
        <dbReference type="Pfam" id="PF01872"/>
    </source>
</evidence>
<dbReference type="InterPro" id="IPR012816">
    <property type="entry name" value="NADAR"/>
</dbReference>
<dbReference type="PROSITE" id="PS51257">
    <property type="entry name" value="PROKAR_LIPOPROTEIN"/>
    <property type="match status" value="1"/>
</dbReference>
<dbReference type="Proteomes" id="UP001180020">
    <property type="component" value="Unassembled WGS sequence"/>
</dbReference>
<keyword evidence="2" id="KW-0521">NADP</keyword>
<evidence type="ECO:0000313" key="7">
    <source>
        <dbReference type="Proteomes" id="UP001180020"/>
    </source>
</evidence>
<evidence type="ECO:0000256" key="3">
    <source>
        <dbReference type="ARBA" id="ARBA00023002"/>
    </source>
</evidence>
<dbReference type="Pfam" id="PF08719">
    <property type="entry name" value="NADAR"/>
    <property type="match status" value="1"/>
</dbReference>
<dbReference type="GO" id="GO:0009231">
    <property type="term" value="P:riboflavin biosynthetic process"/>
    <property type="evidence" value="ECO:0007669"/>
    <property type="project" value="InterPro"/>
</dbReference>
<evidence type="ECO:0000313" key="6">
    <source>
        <dbReference type="EMBL" id="KAK1295238.1"/>
    </source>
</evidence>
<reference evidence="6" key="2">
    <citation type="submission" date="2023-06" db="EMBL/GenBank/DDBJ databases">
        <authorList>
            <person name="Ma L."/>
            <person name="Liu K.-W."/>
            <person name="Li Z."/>
            <person name="Hsiao Y.-Y."/>
            <person name="Qi Y."/>
            <person name="Fu T."/>
            <person name="Tang G."/>
            <person name="Zhang D."/>
            <person name="Sun W.-H."/>
            <person name="Liu D.-K."/>
            <person name="Li Y."/>
            <person name="Chen G.-Z."/>
            <person name="Liu X.-D."/>
            <person name="Liao X.-Y."/>
            <person name="Jiang Y.-T."/>
            <person name="Yu X."/>
            <person name="Hao Y."/>
            <person name="Huang J."/>
            <person name="Zhao X.-W."/>
            <person name="Ke S."/>
            <person name="Chen Y.-Y."/>
            <person name="Wu W.-L."/>
            <person name="Hsu J.-L."/>
            <person name="Lin Y.-F."/>
            <person name="Huang M.-D."/>
            <person name="Li C.-Y."/>
            <person name="Huang L."/>
            <person name="Wang Z.-W."/>
            <person name="Zhao X."/>
            <person name="Zhong W.-Y."/>
            <person name="Peng D.-H."/>
            <person name="Ahmad S."/>
            <person name="Lan S."/>
            <person name="Zhang J.-S."/>
            <person name="Tsai W.-C."/>
            <person name="Van De Peer Y."/>
            <person name="Liu Z.-J."/>
        </authorList>
    </citation>
    <scope>NUCLEOTIDE SEQUENCE</scope>
    <source>
        <strain evidence="6">CP</strain>
        <tissue evidence="6">Leaves</tissue>
    </source>
</reference>
<dbReference type="NCBIfam" id="TIGR02464">
    <property type="entry name" value="ribofla_fusion"/>
    <property type="match status" value="1"/>
</dbReference>
<evidence type="ECO:0000256" key="1">
    <source>
        <dbReference type="ARBA" id="ARBA00005104"/>
    </source>
</evidence>
<protein>
    <recommendedName>
        <fullName evidence="8">Riboflavin biosynthesis intermediates N-glycosidase</fullName>
    </recommendedName>
</protein>
<dbReference type="EMBL" id="JAUJYO010000016">
    <property type="protein sequence ID" value="KAK1295238.1"/>
    <property type="molecule type" value="Genomic_DNA"/>
</dbReference>
<dbReference type="GO" id="GO:0008703">
    <property type="term" value="F:5-amino-6-(5-phosphoribosylamino)uracil reductase activity"/>
    <property type="evidence" value="ECO:0007669"/>
    <property type="project" value="InterPro"/>
</dbReference>
<dbReference type="CDD" id="cd15457">
    <property type="entry name" value="NADAR"/>
    <property type="match status" value="1"/>
</dbReference>
<feature type="domain" description="NADAR" evidence="5">
    <location>
        <begin position="115"/>
        <end position="268"/>
    </location>
</feature>
<dbReference type="InterPro" id="IPR050765">
    <property type="entry name" value="Riboflavin_Biosynth_HTPR"/>
</dbReference>